<dbReference type="AlphaFoldDB" id="A0AAE0GG99"/>
<evidence type="ECO:0000313" key="2">
    <source>
        <dbReference type="EMBL" id="KAK3277539.1"/>
    </source>
</evidence>
<name>A0AAE0GG99_9CHLO</name>
<evidence type="ECO:0000313" key="3">
    <source>
        <dbReference type="Proteomes" id="UP001190700"/>
    </source>
</evidence>
<dbReference type="EMBL" id="LGRX02006060">
    <property type="protein sequence ID" value="KAK3277539.1"/>
    <property type="molecule type" value="Genomic_DNA"/>
</dbReference>
<keyword evidence="3" id="KW-1185">Reference proteome</keyword>
<sequence length="116" mass="12015">MAYFPPDTATGTPSGYSYDITYAPYSVFTTFGTSYGSISSGDVYTTEVDRFYSPPPPPSPPPFPPPSPPPPSPPPPSPPPPSSPPPPPPTPPPSEFAPSLSTSAATFPTFPSANSM</sequence>
<dbReference type="Proteomes" id="UP001190700">
    <property type="component" value="Unassembled WGS sequence"/>
</dbReference>
<organism evidence="2 3">
    <name type="scientific">Cymbomonas tetramitiformis</name>
    <dbReference type="NCBI Taxonomy" id="36881"/>
    <lineage>
        <taxon>Eukaryota</taxon>
        <taxon>Viridiplantae</taxon>
        <taxon>Chlorophyta</taxon>
        <taxon>Pyramimonadophyceae</taxon>
        <taxon>Pyramimonadales</taxon>
        <taxon>Pyramimonadaceae</taxon>
        <taxon>Cymbomonas</taxon>
    </lineage>
</organism>
<feature type="region of interest" description="Disordered" evidence="1">
    <location>
        <begin position="47"/>
        <end position="116"/>
    </location>
</feature>
<proteinExistence type="predicted"/>
<reference evidence="2 3" key="1">
    <citation type="journal article" date="2015" name="Genome Biol. Evol.">
        <title>Comparative Genomics of a Bacterivorous Green Alga Reveals Evolutionary Causalities and Consequences of Phago-Mixotrophic Mode of Nutrition.</title>
        <authorList>
            <person name="Burns J.A."/>
            <person name="Paasch A."/>
            <person name="Narechania A."/>
            <person name="Kim E."/>
        </authorList>
    </citation>
    <scope>NUCLEOTIDE SEQUENCE [LARGE SCALE GENOMIC DNA]</scope>
    <source>
        <strain evidence="2 3">PLY_AMNH</strain>
    </source>
</reference>
<evidence type="ECO:0000256" key="1">
    <source>
        <dbReference type="SAM" id="MobiDB-lite"/>
    </source>
</evidence>
<protein>
    <submittedName>
        <fullName evidence="2">Uncharacterized protein</fullName>
    </submittedName>
</protein>
<comment type="caution">
    <text evidence="2">The sequence shown here is derived from an EMBL/GenBank/DDBJ whole genome shotgun (WGS) entry which is preliminary data.</text>
</comment>
<feature type="compositionally biased region" description="Pro residues" evidence="1">
    <location>
        <begin position="53"/>
        <end position="95"/>
    </location>
</feature>
<feature type="compositionally biased region" description="Polar residues" evidence="1">
    <location>
        <begin position="99"/>
        <end position="116"/>
    </location>
</feature>
<gene>
    <name evidence="2" type="ORF">CYMTET_14459</name>
</gene>
<dbReference type="PRINTS" id="PR01217">
    <property type="entry name" value="PRICHEXTENSN"/>
</dbReference>
<accession>A0AAE0GG99</accession>